<evidence type="ECO:0000256" key="10">
    <source>
        <dbReference type="ARBA" id="ARBA00023242"/>
    </source>
</evidence>
<evidence type="ECO:0000259" key="18">
    <source>
        <dbReference type="Pfam" id="PF07304"/>
    </source>
</evidence>
<keyword evidence="4" id="KW-0597">Phosphoprotein</keyword>
<sequence>GQEKDKYIAPSAERGWNDPPQFSYNLQNARGQQKGHLTRRAAPPTSSAPPTIPLSSNPLAPPPCSLAPPPRLQGKKQNCFMMKCCHGNNRSDGFLTAGPPTTTTPPVQPGSQEEEGGGDQTQCEPDVEVVLSSLNRALATCRQSVKDQVCNDVEKRLLLLDDSWRAGKLSLPVRRRMEALSLELRAGHWDSANEIHRSLMVDHVTEVSQWMVGVKRLIAETRNLNPELLEQLQDTSVTDQDSDLLQG</sequence>
<keyword evidence="5" id="KW-0053">Apoptosis</keyword>
<evidence type="ECO:0000256" key="15">
    <source>
        <dbReference type="ARBA" id="ARBA00073527"/>
    </source>
</evidence>
<evidence type="ECO:0000256" key="11">
    <source>
        <dbReference type="ARBA" id="ARBA00023274"/>
    </source>
</evidence>
<dbReference type="PANTHER" id="PTHR18834">
    <property type="entry name" value="STEROID RECEPTOR RNA ACTIVATOR 1"/>
    <property type="match status" value="1"/>
</dbReference>
<keyword evidence="20" id="KW-1185">Reference proteome</keyword>
<dbReference type="InterPro" id="IPR040243">
    <property type="entry name" value="Steroid_recept_RNA_1"/>
</dbReference>
<dbReference type="GO" id="GO:0003713">
    <property type="term" value="F:transcription coactivator activity"/>
    <property type="evidence" value="ECO:0007669"/>
    <property type="project" value="InterPro"/>
</dbReference>
<name>A0A8C5ED03_GOUWI</name>
<evidence type="ECO:0000313" key="20">
    <source>
        <dbReference type="Proteomes" id="UP000694680"/>
    </source>
</evidence>
<feature type="region of interest" description="Disordered" evidence="17">
    <location>
        <begin position="95"/>
        <end position="122"/>
    </location>
</feature>
<evidence type="ECO:0000256" key="13">
    <source>
        <dbReference type="ARBA" id="ARBA00061450"/>
    </source>
</evidence>
<dbReference type="Pfam" id="PF07304">
    <property type="entry name" value="SRA1"/>
    <property type="match status" value="1"/>
</dbReference>
<keyword evidence="10" id="KW-0539">Nucleus</keyword>
<evidence type="ECO:0000256" key="17">
    <source>
        <dbReference type="SAM" id="MobiDB-lite"/>
    </source>
</evidence>
<evidence type="ECO:0000313" key="19">
    <source>
        <dbReference type="Ensembl" id="ENSGWIP00000015672.1"/>
    </source>
</evidence>
<keyword evidence="6" id="KW-0805">Transcription regulation</keyword>
<reference evidence="19" key="1">
    <citation type="submission" date="2020-06" db="EMBL/GenBank/DDBJ databases">
        <authorList>
            <consortium name="Wellcome Sanger Institute Data Sharing"/>
        </authorList>
    </citation>
    <scope>NUCLEOTIDE SEQUENCE [LARGE SCALE GENOMIC DNA]</scope>
</reference>
<dbReference type="FunFam" id="1.20.940.10:FF:000006">
    <property type="entry name" value="steroid receptor RNA activator 1"/>
    <property type="match status" value="1"/>
</dbReference>
<reference evidence="19" key="3">
    <citation type="submission" date="2025-09" db="UniProtKB">
        <authorList>
            <consortium name="Ensembl"/>
        </authorList>
    </citation>
    <scope>IDENTIFICATION</scope>
</reference>
<comment type="subcellular location">
    <subcellularLocation>
        <location evidence="2">Cytoplasm</location>
    </subcellularLocation>
    <subcellularLocation>
        <location evidence="1">Nucleus</location>
    </subcellularLocation>
</comment>
<dbReference type="GO" id="GO:0006357">
    <property type="term" value="P:regulation of transcription by RNA polymerase II"/>
    <property type="evidence" value="ECO:0007669"/>
    <property type="project" value="InterPro"/>
</dbReference>
<evidence type="ECO:0000256" key="9">
    <source>
        <dbReference type="ARBA" id="ARBA00023170"/>
    </source>
</evidence>
<evidence type="ECO:0000256" key="2">
    <source>
        <dbReference type="ARBA" id="ARBA00004496"/>
    </source>
</evidence>
<dbReference type="GO" id="GO:0006915">
    <property type="term" value="P:apoptotic process"/>
    <property type="evidence" value="ECO:0007669"/>
    <property type="project" value="UniProtKB-KW"/>
</dbReference>
<dbReference type="GO" id="GO:1990904">
    <property type="term" value="C:ribonucleoprotein complex"/>
    <property type="evidence" value="ECO:0007669"/>
    <property type="project" value="UniProtKB-KW"/>
</dbReference>
<proteinExistence type="inferred from homology"/>
<protein>
    <recommendedName>
        <fullName evidence="15">Steroid receptor RNA activator 1</fullName>
    </recommendedName>
    <alternativeName>
        <fullName evidence="16">Steroid receptor RNA activator protein</fullName>
    </alternativeName>
</protein>
<evidence type="ECO:0000256" key="6">
    <source>
        <dbReference type="ARBA" id="ARBA00023015"/>
    </source>
</evidence>
<evidence type="ECO:0000256" key="8">
    <source>
        <dbReference type="ARBA" id="ARBA00023163"/>
    </source>
</evidence>
<keyword evidence="7" id="KW-0010">Activator</keyword>
<dbReference type="InterPro" id="IPR009917">
    <property type="entry name" value="SRA1/Sec31"/>
</dbReference>
<dbReference type="Ensembl" id="ENSGWIT00000017310.1">
    <property type="protein sequence ID" value="ENSGWIP00000015672.1"/>
    <property type="gene ID" value="ENSGWIG00000008779.1"/>
</dbReference>
<feature type="domain" description="SRA1/Sec31" evidence="18">
    <location>
        <begin position="60"/>
        <end position="234"/>
    </location>
</feature>
<dbReference type="PANTHER" id="PTHR18834:SF2">
    <property type="entry name" value="STEROID RECEPTOR RNA ACTIVATOR 1"/>
    <property type="match status" value="1"/>
</dbReference>
<comment type="function">
    <text evidence="12">Functional RNA which acts as a transcriptional coactivator that selectively enhances steroid receptor-mediated transactivation ligand-independently through a mechanism involving the modulating N-terminal domain (AF-1) of steroid receptors. Also mediates transcriptional coactivation of steroid receptors ligand-dependently through the steroid-binding domain (AF-2). Enhances cellular proliferation and differentiation and promotes apoptosis in vivo. May play a role in tumorigenesis.</text>
</comment>
<dbReference type="AlphaFoldDB" id="A0A8C5ED03"/>
<evidence type="ECO:0000256" key="3">
    <source>
        <dbReference type="ARBA" id="ARBA00022490"/>
    </source>
</evidence>
<keyword evidence="8" id="KW-0804">Transcription</keyword>
<evidence type="ECO:0000256" key="7">
    <source>
        <dbReference type="ARBA" id="ARBA00023159"/>
    </source>
</evidence>
<evidence type="ECO:0000256" key="12">
    <source>
        <dbReference type="ARBA" id="ARBA00059202"/>
    </source>
</evidence>
<evidence type="ECO:0000256" key="16">
    <source>
        <dbReference type="ARBA" id="ARBA00081120"/>
    </source>
</evidence>
<evidence type="ECO:0000256" key="5">
    <source>
        <dbReference type="ARBA" id="ARBA00022703"/>
    </source>
</evidence>
<dbReference type="GO" id="GO:0005737">
    <property type="term" value="C:cytoplasm"/>
    <property type="evidence" value="ECO:0007669"/>
    <property type="project" value="UniProtKB-SubCell"/>
</dbReference>
<gene>
    <name evidence="19" type="primary">LOC114475498</name>
</gene>
<dbReference type="GO" id="GO:0005634">
    <property type="term" value="C:nucleus"/>
    <property type="evidence" value="ECO:0007669"/>
    <property type="project" value="UniProtKB-SubCell"/>
</dbReference>
<dbReference type="Gene3D" id="1.20.940.10">
    <property type="entry name" value="Functional domain of the splicing factor Prp18"/>
    <property type="match status" value="1"/>
</dbReference>
<dbReference type="Proteomes" id="UP000694680">
    <property type="component" value="Chromosome 14"/>
</dbReference>
<organism evidence="19 20">
    <name type="scientific">Gouania willdenowi</name>
    <name type="common">Blunt-snouted clingfish</name>
    <name type="synonym">Lepadogaster willdenowi</name>
    <dbReference type="NCBI Taxonomy" id="441366"/>
    <lineage>
        <taxon>Eukaryota</taxon>
        <taxon>Metazoa</taxon>
        <taxon>Chordata</taxon>
        <taxon>Craniata</taxon>
        <taxon>Vertebrata</taxon>
        <taxon>Euteleostomi</taxon>
        <taxon>Actinopterygii</taxon>
        <taxon>Neopterygii</taxon>
        <taxon>Teleostei</taxon>
        <taxon>Neoteleostei</taxon>
        <taxon>Acanthomorphata</taxon>
        <taxon>Ovalentaria</taxon>
        <taxon>Blenniimorphae</taxon>
        <taxon>Blenniiformes</taxon>
        <taxon>Gobiesocoidei</taxon>
        <taxon>Gobiesocidae</taxon>
        <taxon>Gobiesocinae</taxon>
        <taxon>Gouania</taxon>
    </lineage>
</organism>
<comment type="subunit">
    <text evidence="14">SRA1 RNA exists in a ribonucleoprotein complex containing NCOA1. The RNA also forms a complex with PUS1 and RARG in the nucleus. Interacts with AR.</text>
</comment>
<keyword evidence="9" id="KW-0675">Receptor</keyword>
<evidence type="ECO:0000256" key="14">
    <source>
        <dbReference type="ARBA" id="ARBA00063541"/>
    </source>
</evidence>
<keyword evidence="11" id="KW-0687">Ribonucleoprotein</keyword>
<feature type="region of interest" description="Disordered" evidence="17">
    <location>
        <begin position="1"/>
        <end position="62"/>
    </location>
</feature>
<comment type="similarity">
    <text evidence="13">Belongs to the SRA1 family.</text>
</comment>
<feature type="compositionally biased region" description="Polar residues" evidence="17">
    <location>
        <begin position="20"/>
        <end position="31"/>
    </location>
</feature>
<reference evidence="19" key="2">
    <citation type="submission" date="2025-08" db="UniProtKB">
        <authorList>
            <consortium name="Ensembl"/>
        </authorList>
    </citation>
    <scope>IDENTIFICATION</scope>
</reference>
<evidence type="ECO:0000256" key="1">
    <source>
        <dbReference type="ARBA" id="ARBA00004123"/>
    </source>
</evidence>
<evidence type="ECO:0000256" key="4">
    <source>
        <dbReference type="ARBA" id="ARBA00022553"/>
    </source>
</evidence>
<accession>A0A8C5ED03</accession>
<keyword evidence="3" id="KW-0963">Cytoplasm</keyword>